<dbReference type="InterPro" id="IPR029016">
    <property type="entry name" value="GAF-like_dom_sf"/>
</dbReference>
<evidence type="ECO:0000259" key="16">
    <source>
        <dbReference type="PROSITE" id="PS50112"/>
    </source>
</evidence>
<dbReference type="PANTHER" id="PTHR43156">
    <property type="entry name" value="STAGE II SPORULATION PROTEIN E-RELATED"/>
    <property type="match status" value="1"/>
</dbReference>
<protein>
    <recommendedName>
        <fullName evidence="1">protein-serine/threonine phosphatase</fullName>
        <ecNumber evidence="1">3.1.3.16</ecNumber>
    </recommendedName>
    <alternativeName>
        <fullName evidence="15">Protein-serine/threonine phosphatase</fullName>
    </alternativeName>
    <alternativeName>
        <fullName evidence="14">Serine/threonine-protein kinase</fullName>
    </alternativeName>
</protein>
<evidence type="ECO:0000256" key="6">
    <source>
        <dbReference type="ARBA" id="ARBA00022777"/>
    </source>
</evidence>
<dbReference type="InterPro" id="IPR000014">
    <property type="entry name" value="PAS"/>
</dbReference>
<dbReference type="SMART" id="SM00331">
    <property type="entry name" value="PP2C_SIG"/>
    <property type="match status" value="1"/>
</dbReference>
<evidence type="ECO:0000313" key="19">
    <source>
        <dbReference type="Proteomes" id="UP000053024"/>
    </source>
</evidence>
<keyword evidence="5" id="KW-0547">Nucleotide-binding</keyword>
<dbReference type="Pfam" id="PF08448">
    <property type="entry name" value="PAS_4"/>
    <property type="match status" value="1"/>
</dbReference>
<dbReference type="SUPFAM" id="SSF81606">
    <property type="entry name" value="PP2C-like"/>
    <property type="match status" value="1"/>
</dbReference>
<dbReference type="GO" id="GO:0005524">
    <property type="term" value="F:ATP binding"/>
    <property type="evidence" value="ECO:0007669"/>
    <property type="project" value="UniProtKB-KW"/>
</dbReference>
<dbReference type="Gene3D" id="3.30.565.10">
    <property type="entry name" value="Histidine kinase-like ATPase, C-terminal domain"/>
    <property type="match status" value="1"/>
</dbReference>
<evidence type="ECO:0000256" key="14">
    <source>
        <dbReference type="ARBA" id="ARBA00075117"/>
    </source>
</evidence>
<keyword evidence="11" id="KW-0464">Manganese</keyword>
<dbReference type="SUPFAM" id="SSF55785">
    <property type="entry name" value="PYP-like sensor domain (PAS domain)"/>
    <property type="match status" value="2"/>
</dbReference>
<proteinExistence type="predicted"/>
<dbReference type="GO" id="GO:0016301">
    <property type="term" value="F:kinase activity"/>
    <property type="evidence" value="ECO:0007669"/>
    <property type="project" value="UniProtKB-KW"/>
</dbReference>
<accession>A0A101SSM6</accession>
<sequence length="796" mass="85361">MSRVYPFDDAETARAVIDDDGTVLEWNEGARRLLGHPPEAVVGRPAARLLAGDAAVGVPDLPPGARWAGSAGLRHRDGRTVRVWLLAHHRPADGGRGPHWLVVTPLAAEEPGTGDDALAQAGLVQSPCAVAVYDDALRLRRMNAAMTELIGLPEERVRGLRLPEIGGRPHGEDLEQSMLQVLLTGRPLDVRTSLNTAGSERRPRAWLARMAPVTDDGGRVRGVCLVAHDITDSHRARERLQLVNEASVRIGTTLDVARTAQELADVCVPALADFVTIDLLDPEEYGGEPPARVTAPVALRRAAHQSVLEGVPEAVTEPGQIELYPGFSPQADALTGGRTIRATLTAGEIDQWTEWNAARGERVRKFGIHSSMSVPILARGLTLGVAVLARHRSPEPFTADDMLLAEEITTRAAVCIDNARRFSRERETALALQRSLLPRNLPRTAAVEVSSRYLPAARAGVGGDWFDVIPLSGMRVAMVVGDVVGHGIQASATMGRLRTAVRTLADIDLAPDELLTHLDDLVVRLSDESGGEGSPGEVGATCLYAVYDPVSRRCTLARAGHPPPVVLPPDGEPRQLRLPAGPPLGLGGLPFESAEVELTEGTVLALYTDGLMVSGPAGDAGRERLHRVLGGSTDPLEQTCDRVLHALLPHGGAADDVALLLARTRGLPAEQVATWDIPADPALVAPVRKQVVEQLERWSLDEASFTAELVVSELVTNAIRYGAHPIRLRLIQDAATLIIEVSDTSHTAPHLRRAKTFDEGGRGLLLVAQLTQRWGSRHTAEGKTIWAELTVPADEP</sequence>
<dbReference type="InterPro" id="IPR036890">
    <property type="entry name" value="HATPase_C_sf"/>
</dbReference>
<keyword evidence="10" id="KW-0904">Protein phosphatase</keyword>
<dbReference type="GO" id="GO:0004722">
    <property type="term" value="F:protein serine/threonine phosphatase activity"/>
    <property type="evidence" value="ECO:0007669"/>
    <property type="project" value="UniProtKB-EC"/>
</dbReference>
<dbReference type="Gene3D" id="3.60.40.10">
    <property type="entry name" value="PPM-type phosphatase domain"/>
    <property type="match status" value="1"/>
</dbReference>
<evidence type="ECO:0000256" key="1">
    <source>
        <dbReference type="ARBA" id="ARBA00013081"/>
    </source>
</evidence>
<dbReference type="EC" id="3.1.3.16" evidence="1"/>
<evidence type="ECO:0000256" key="13">
    <source>
        <dbReference type="ARBA" id="ARBA00056274"/>
    </source>
</evidence>
<organism evidence="18 19">
    <name type="scientific">Streptomyces bungoensis</name>
    <dbReference type="NCBI Taxonomy" id="285568"/>
    <lineage>
        <taxon>Bacteria</taxon>
        <taxon>Bacillati</taxon>
        <taxon>Actinomycetota</taxon>
        <taxon>Actinomycetes</taxon>
        <taxon>Kitasatosporales</taxon>
        <taxon>Streptomycetaceae</taxon>
        <taxon>Streptomyces</taxon>
    </lineage>
</organism>
<dbReference type="SUPFAM" id="SSF55874">
    <property type="entry name" value="ATPase domain of HSP90 chaperone/DNA topoisomerase II/histidine kinase"/>
    <property type="match status" value="1"/>
</dbReference>
<evidence type="ECO:0000259" key="17">
    <source>
        <dbReference type="PROSITE" id="PS50113"/>
    </source>
</evidence>
<dbReference type="InterPro" id="IPR052016">
    <property type="entry name" value="Bact_Sigma-Reg"/>
</dbReference>
<dbReference type="InterPro" id="IPR036457">
    <property type="entry name" value="PPM-type-like_dom_sf"/>
</dbReference>
<dbReference type="InterPro" id="IPR001932">
    <property type="entry name" value="PPM-type_phosphatase-like_dom"/>
</dbReference>
<evidence type="ECO:0000256" key="3">
    <source>
        <dbReference type="ARBA" id="ARBA00022679"/>
    </source>
</evidence>
<keyword evidence="4" id="KW-0479">Metal-binding</keyword>
<dbReference type="FunFam" id="3.30.450.40:FF:000035">
    <property type="entry name" value="PAS sensor protein"/>
    <property type="match status" value="1"/>
</dbReference>
<keyword evidence="19" id="KW-1185">Reference proteome</keyword>
<evidence type="ECO:0000256" key="12">
    <source>
        <dbReference type="ARBA" id="ARBA00047761"/>
    </source>
</evidence>
<dbReference type="InterPro" id="IPR013767">
    <property type="entry name" value="PAS_fold"/>
</dbReference>
<reference evidence="18 19" key="1">
    <citation type="submission" date="2015-10" db="EMBL/GenBank/DDBJ databases">
        <title>Draft genome sequence of Streptomyces bungoensis DSM 41781, type strain for the species Streptomyces bungoensis.</title>
        <authorList>
            <person name="Ruckert C."/>
            <person name="Winkler A."/>
            <person name="Kalinowski J."/>
            <person name="Kampfer P."/>
            <person name="Glaeser S."/>
        </authorList>
    </citation>
    <scope>NUCLEOTIDE SEQUENCE [LARGE SCALE GENOMIC DNA]</scope>
    <source>
        <strain evidence="18 19">DSM 41781</strain>
    </source>
</reference>
<dbReference type="RefSeq" id="WP_061927705.1">
    <property type="nucleotide sequence ID" value="NZ_JBEYBH010000012.1"/>
</dbReference>
<dbReference type="InterPro" id="IPR000700">
    <property type="entry name" value="PAS-assoc_C"/>
</dbReference>
<feature type="domain" description="PAS" evidence="16">
    <location>
        <begin position="16"/>
        <end position="44"/>
    </location>
</feature>
<dbReference type="FunFam" id="3.30.565.10:FF:000028">
    <property type="entry name" value="PAS sensor protein"/>
    <property type="match status" value="1"/>
</dbReference>
<dbReference type="GO" id="GO:0006355">
    <property type="term" value="P:regulation of DNA-templated transcription"/>
    <property type="evidence" value="ECO:0007669"/>
    <property type="project" value="InterPro"/>
</dbReference>
<dbReference type="Pfam" id="PF00989">
    <property type="entry name" value="PAS"/>
    <property type="match status" value="1"/>
</dbReference>
<evidence type="ECO:0000256" key="7">
    <source>
        <dbReference type="ARBA" id="ARBA00022801"/>
    </source>
</evidence>
<dbReference type="PROSITE" id="PS50112">
    <property type="entry name" value="PAS"/>
    <property type="match status" value="1"/>
</dbReference>
<dbReference type="InterPro" id="IPR003594">
    <property type="entry name" value="HATPase_dom"/>
</dbReference>
<evidence type="ECO:0000256" key="9">
    <source>
        <dbReference type="ARBA" id="ARBA00022842"/>
    </source>
</evidence>
<keyword evidence="7" id="KW-0378">Hydrolase</keyword>
<dbReference type="SMART" id="SM00091">
    <property type="entry name" value="PAS"/>
    <property type="match status" value="2"/>
</dbReference>
<dbReference type="Pfam" id="PF13581">
    <property type="entry name" value="HATPase_c_2"/>
    <property type="match status" value="1"/>
</dbReference>
<dbReference type="SUPFAM" id="SSF55781">
    <property type="entry name" value="GAF domain-like"/>
    <property type="match status" value="1"/>
</dbReference>
<dbReference type="PANTHER" id="PTHR43156:SF2">
    <property type="entry name" value="STAGE II SPORULATION PROTEIN E"/>
    <property type="match status" value="1"/>
</dbReference>
<evidence type="ECO:0000313" key="18">
    <source>
        <dbReference type="EMBL" id="KUN79417.1"/>
    </source>
</evidence>
<dbReference type="Gene3D" id="3.30.450.20">
    <property type="entry name" value="PAS domain"/>
    <property type="match status" value="2"/>
</dbReference>
<dbReference type="GO" id="GO:0046872">
    <property type="term" value="F:metal ion binding"/>
    <property type="evidence" value="ECO:0007669"/>
    <property type="project" value="UniProtKB-KW"/>
</dbReference>
<name>A0A101SSM6_9ACTN</name>
<comment type="caution">
    <text evidence="18">The sequence shown here is derived from an EMBL/GenBank/DDBJ whole genome shotgun (WGS) entry which is preliminary data.</text>
</comment>
<comment type="function">
    <text evidence="13">Primarily acts as an independent SigF regulator that is sensitive to the osmosensory signal, mediating the cross talk of PknD with the SigF regulon. Possesses both phosphatase and kinase activities. The kinase domain functions as a classic anti-sigma factor-like kinase to phosphorylate the anti-anti-sigma factor domain at the canonical regulatory site, and the phosphatase domain antagonizes this activity.</text>
</comment>
<feature type="domain" description="PAC" evidence="17">
    <location>
        <begin position="186"/>
        <end position="242"/>
    </location>
</feature>
<dbReference type="InterPro" id="IPR013656">
    <property type="entry name" value="PAS_4"/>
</dbReference>
<dbReference type="Gene3D" id="3.30.450.40">
    <property type="match status" value="1"/>
</dbReference>
<dbReference type="FunFam" id="3.60.40.10:FF:000005">
    <property type="entry name" value="Serine/threonine protein phosphatase"/>
    <property type="match status" value="1"/>
</dbReference>
<dbReference type="Proteomes" id="UP000053024">
    <property type="component" value="Unassembled WGS sequence"/>
</dbReference>
<dbReference type="CDD" id="cd16936">
    <property type="entry name" value="HATPase_RsbW-like"/>
    <property type="match status" value="1"/>
</dbReference>
<evidence type="ECO:0000256" key="2">
    <source>
        <dbReference type="ARBA" id="ARBA00022553"/>
    </source>
</evidence>
<dbReference type="Pfam" id="PF01590">
    <property type="entry name" value="GAF"/>
    <property type="match status" value="1"/>
</dbReference>
<dbReference type="SMART" id="SM00065">
    <property type="entry name" value="GAF"/>
    <property type="match status" value="1"/>
</dbReference>
<dbReference type="NCBIfam" id="TIGR00229">
    <property type="entry name" value="sensory_box"/>
    <property type="match status" value="1"/>
</dbReference>
<dbReference type="InterPro" id="IPR003018">
    <property type="entry name" value="GAF"/>
</dbReference>
<gene>
    <name evidence="18" type="ORF">AQJ66_28200</name>
</gene>
<keyword evidence="8" id="KW-0067">ATP-binding</keyword>
<evidence type="ECO:0000256" key="8">
    <source>
        <dbReference type="ARBA" id="ARBA00022840"/>
    </source>
</evidence>
<keyword evidence="6" id="KW-0418">Kinase</keyword>
<dbReference type="CDD" id="cd00130">
    <property type="entry name" value="PAS"/>
    <property type="match status" value="1"/>
</dbReference>
<keyword evidence="9" id="KW-0460">Magnesium</keyword>
<keyword evidence="3" id="KW-0808">Transferase</keyword>
<evidence type="ECO:0000256" key="5">
    <source>
        <dbReference type="ARBA" id="ARBA00022741"/>
    </source>
</evidence>
<evidence type="ECO:0000256" key="10">
    <source>
        <dbReference type="ARBA" id="ARBA00022912"/>
    </source>
</evidence>
<dbReference type="PROSITE" id="PS50113">
    <property type="entry name" value="PAC"/>
    <property type="match status" value="1"/>
</dbReference>
<dbReference type="OrthoDB" id="118142at2"/>
<dbReference type="Pfam" id="PF07228">
    <property type="entry name" value="SpoIIE"/>
    <property type="match status" value="1"/>
</dbReference>
<keyword evidence="2" id="KW-0597">Phosphoprotein</keyword>
<evidence type="ECO:0000256" key="4">
    <source>
        <dbReference type="ARBA" id="ARBA00022723"/>
    </source>
</evidence>
<evidence type="ECO:0000256" key="11">
    <source>
        <dbReference type="ARBA" id="ARBA00023211"/>
    </source>
</evidence>
<dbReference type="STRING" id="285568.AQJ66_28200"/>
<dbReference type="InterPro" id="IPR035965">
    <property type="entry name" value="PAS-like_dom_sf"/>
</dbReference>
<comment type="catalytic activity">
    <reaction evidence="12">
        <text>O-phospho-L-seryl-[protein] + H2O = L-seryl-[protein] + phosphate</text>
        <dbReference type="Rhea" id="RHEA:20629"/>
        <dbReference type="Rhea" id="RHEA-COMP:9863"/>
        <dbReference type="Rhea" id="RHEA-COMP:11604"/>
        <dbReference type="ChEBI" id="CHEBI:15377"/>
        <dbReference type="ChEBI" id="CHEBI:29999"/>
        <dbReference type="ChEBI" id="CHEBI:43474"/>
        <dbReference type="ChEBI" id="CHEBI:83421"/>
        <dbReference type="EC" id="3.1.3.16"/>
    </reaction>
</comment>
<dbReference type="EMBL" id="LMWX01000052">
    <property type="protein sequence ID" value="KUN79417.1"/>
    <property type="molecule type" value="Genomic_DNA"/>
</dbReference>
<dbReference type="AlphaFoldDB" id="A0A101SSM6"/>
<evidence type="ECO:0000256" key="15">
    <source>
        <dbReference type="ARBA" id="ARBA00081350"/>
    </source>
</evidence>